<dbReference type="EMBL" id="BART01026636">
    <property type="protein sequence ID" value="GAG99282.1"/>
    <property type="molecule type" value="Genomic_DNA"/>
</dbReference>
<feature type="non-terminal residue" evidence="2">
    <location>
        <position position="32"/>
    </location>
</feature>
<protein>
    <submittedName>
        <fullName evidence="2">Uncharacterized protein</fullName>
    </submittedName>
</protein>
<keyword evidence="1" id="KW-1133">Transmembrane helix</keyword>
<accession>X1D2E1</accession>
<feature type="transmembrane region" description="Helical" evidence="1">
    <location>
        <begin position="6"/>
        <end position="26"/>
    </location>
</feature>
<evidence type="ECO:0000256" key="1">
    <source>
        <dbReference type="SAM" id="Phobius"/>
    </source>
</evidence>
<organism evidence="2">
    <name type="scientific">marine sediment metagenome</name>
    <dbReference type="NCBI Taxonomy" id="412755"/>
    <lineage>
        <taxon>unclassified sequences</taxon>
        <taxon>metagenomes</taxon>
        <taxon>ecological metagenomes</taxon>
    </lineage>
</organism>
<comment type="caution">
    <text evidence="2">The sequence shown here is derived from an EMBL/GenBank/DDBJ whole genome shotgun (WGS) entry which is preliminary data.</text>
</comment>
<dbReference type="AlphaFoldDB" id="X1D2E1"/>
<gene>
    <name evidence="2" type="ORF">S01H4_47446</name>
</gene>
<keyword evidence="1" id="KW-0812">Transmembrane</keyword>
<proteinExistence type="predicted"/>
<keyword evidence="1" id="KW-0472">Membrane</keyword>
<name>X1D2E1_9ZZZZ</name>
<sequence length="32" mass="3292">MDHIAGIIGAVSGCISLLGIVYIVGFKMATLK</sequence>
<reference evidence="2" key="1">
    <citation type="journal article" date="2014" name="Front. Microbiol.">
        <title>High frequency of phylogenetically diverse reductive dehalogenase-homologous genes in deep subseafloor sedimentary metagenomes.</title>
        <authorList>
            <person name="Kawai M."/>
            <person name="Futagami T."/>
            <person name="Toyoda A."/>
            <person name="Takaki Y."/>
            <person name="Nishi S."/>
            <person name="Hori S."/>
            <person name="Arai W."/>
            <person name="Tsubouchi T."/>
            <person name="Morono Y."/>
            <person name="Uchiyama I."/>
            <person name="Ito T."/>
            <person name="Fujiyama A."/>
            <person name="Inagaki F."/>
            <person name="Takami H."/>
        </authorList>
    </citation>
    <scope>NUCLEOTIDE SEQUENCE</scope>
    <source>
        <strain evidence="2">Expedition CK06-06</strain>
    </source>
</reference>
<evidence type="ECO:0000313" key="2">
    <source>
        <dbReference type="EMBL" id="GAG99282.1"/>
    </source>
</evidence>